<dbReference type="RefSeq" id="XP_002779584.1">
    <property type="nucleotide sequence ID" value="XM_002779538.1"/>
</dbReference>
<dbReference type="EMBL" id="GG676749">
    <property type="protein sequence ID" value="EER11379.1"/>
    <property type="molecule type" value="Genomic_DNA"/>
</dbReference>
<evidence type="ECO:0000313" key="2">
    <source>
        <dbReference type="Proteomes" id="UP000007800"/>
    </source>
</evidence>
<sequence length="63" mass="7265">MDEHNFIDGILQDILLSNFEKISSRIMVEWDRICGRISRGFPMLATPADYVRKNLSCDSSLMD</sequence>
<evidence type="ECO:0000313" key="1">
    <source>
        <dbReference type="EMBL" id="EER11379.1"/>
    </source>
</evidence>
<name>C5KVY8_PERM5</name>
<accession>C5KVY8</accession>
<keyword evidence="2" id="KW-1185">Reference proteome</keyword>
<dbReference type="InParanoid" id="C5KVY8"/>
<gene>
    <name evidence="1" type="ORF">Pmar_PMAR020730</name>
</gene>
<protein>
    <submittedName>
        <fullName evidence="1">Uncharacterized protein</fullName>
    </submittedName>
</protein>
<dbReference type="AlphaFoldDB" id="C5KVY8"/>
<dbReference type="Proteomes" id="UP000007800">
    <property type="component" value="Unassembled WGS sequence"/>
</dbReference>
<organism evidence="2">
    <name type="scientific">Perkinsus marinus (strain ATCC 50983 / TXsc)</name>
    <dbReference type="NCBI Taxonomy" id="423536"/>
    <lineage>
        <taxon>Eukaryota</taxon>
        <taxon>Sar</taxon>
        <taxon>Alveolata</taxon>
        <taxon>Perkinsozoa</taxon>
        <taxon>Perkinsea</taxon>
        <taxon>Perkinsida</taxon>
        <taxon>Perkinsidae</taxon>
        <taxon>Perkinsus</taxon>
    </lineage>
</organism>
<reference evidence="1 2" key="1">
    <citation type="submission" date="2008-07" db="EMBL/GenBank/DDBJ databases">
        <authorList>
            <person name="El-Sayed N."/>
            <person name="Caler E."/>
            <person name="Inman J."/>
            <person name="Amedeo P."/>
            <person name="Hass B."/>
            <person name="Wortman J."/>
        </authorList>
    </citation>
    <scope>NUCLEOTIDE SEQUENCE [LARGE SCALE GENOMIC DNA]</scope>
    <source>
        <strain evidence="2">ATCC 50983 / TXsc</strain>
    </source>
</reference>
<dbReference type="GeneID" id="9046713"/>
<proteinExistence type="predicted"/>